<dbReference type="WBParaSite" id="SSLN_0000875001-mRNA-1">
    <property type="protein sequence ID" value="SSLN_0000875001-mRNA-1"/>
    <property type="gene ID" value="SSLN_0000875001"/>
</dbReference>
<sequence>MESHKFASSFPLFLFPLLLLLLLLLPTSSPPHHHYHQQHNLIFTQVASLSSTSRSKFFENEVRRGAILKKQIEQKLVKMESLAPEDIKAGEREASFFADKLLEGYRSHRDLTNCIVHVDMDAFYAAVEMRDDPSLRLKPLASTSNYIARRYGVRAAMPGFLGRKLCPQLVIVPPDFAKYAAVSQKVREILAEYCLGGSAGMVTMSLDEAYLNITQHVAERATYPSERRTFWPRVAAKMPALVCRCQKSQLEKSEAGFEPSQSQPDRSEEDSQGALPLRAVGKDPDLAVCLHCGLLLRPGQRLFGTSVTEAVREMRFRVFCATQLTCSAGIAPNSLLAKIASDWNKPNGQHLVEPTVAAVDSFILGLPIRKVSTNWYELLVGLSDFLSSDYRSMKVTIGDVPTSLL</sequence>
<evidence type="ECO:0000259" key="2">
    <source>
        <dbReference type="PROSITE" id="PS50173"/>
    </source>
</evidence>
<evidence type="ECO:0000313" key="3">
    <source>
        <dbReference type="EMBL" id="VDL94802.1"/>
    </source>
</evidence>
<dbReference type="PANTHER" id="PTHR11076">
    <property type="entry name" value="DNA REPAIR POLYMERASE UMUC / TRANSFERASE FAMILY MEMBER"/>
    <property type="match status" value="1"/>
</dbReference>
<dbReference type="InterPro" id="IPR043128">
    <property type="entry name" value="Rev_trsase/Diguanyl_cyclase"/>
</dbReference>
<dbReference type="STRING" id="70667.A0A183SW19"/>
<feature type="signal peptide" evidence="1">
    <location>
        <begin position="1"/>
        <end position="29"/>
    </location>
</feature>
<dbReference type="InterPro" id="IPR001126">
    <property type="entry name" value="UmuC"/>
</dbReference>
<dbReference type="AlphaFoldDB" id="A0A183SW19"/>
<feature type="domain" description="UmuC" evidence="2">
    <location>
        <begin position="115"/>
        <end position="371"/>
    </location>
</feature>
<reference evidence="5" key="1">
    <citation type="submission" date="2016-06" db="UniProtKB">
        <authorList>
            <consortium name="WormBaseParasite"/>
        </authorList>
    </citation>
    <scope>IDENTIFICATION</scope>
</reference>
<evidence type="ECO:0000313" key="5">
    <source>
        <dbReference type="WBParaSite" id="SSLN_0000875001-mRNA-1"/>
    </source>
</evidence>
<dbReference type="Proteomes" id="UP000275846">
    <property type="component" value="Unassembled WGS sequence"/>
</dbReference>
<keyword evidence="1" id="KW-0732">Signal</keyword>
<accession>A0A183SW19</accession>
<evidence type="ECO:0000256" key="1">
    <source>
        <dbReference type="SAM" id="SignalP"/>
    </source>
</evidence>
<reference evidence="3 4" key="2">
    <citation type="submission" date="2018-11" db="EMBL/GenBank/DDBJ databases">
        <authorList>
            <consortium name="Pathogen Informatics"/>
        </authorList>
    </citation>
    <scope>NUCLEOTIDE SEQUENCE [LARGE SCALE GENOMIC DNA]</scope>
    <source>
        <strain evidence="3 4">NST_G2</strain>
    </source>
</reference>
<dbReference type="OrthoDB" id="1747274at2759"/>
<name>A0A183SW19_SCHSO</name>
<evidence type="ECO:0000313" key="4">
    <source>
        <dbReference type="Proteomes" id="UP000275846"/>
    </source>
</evidence>
<dbReference type="InterPro" id="IPR050116">
    <property type="entry name" value="DNA_polymerase-Y"/>
</dbReference>
<dbReference type="SUPFAM" id="SSF56672">
    <property type="entry name" value="DNA/RNA polymerases"/>
    <property type="match status" value="1"/>
</dbReference>
<dbReference type="GO" id="GO:0042276">
    <property type="term" value="P:error-prone translesion synthesis"/>
    <property type="evidence" value="ECO:0007669"/>
    <property type="project" value="TreeGrafter"/>
</dbReference>
<dbReference type="Gene3D" id="3.40.1170.60">
    <property type="match status" value="1"/>
</dbReference>
<dbReference type="InterPro" id="IPR043502">
    <property type="entry name" value="DNA/RNA_pol_sf"/>
</dbReference>
<feature type="chain" id="PRO_5043141325" evidence="1">
    <location>
        <begin position="30"/>
        <end position="405"/>
    </location>
</feature>
<gene>
    <name evidence="3" type="ORF">SSLN_LOCUS8417</name>
</gene>
<dbReference type="Gene3D" id="1.10.150.810">
    <property type="match status" value="1"/>
</dbReference>
<dbReference type="GO" id="GO:0003887">
    <property type="term" value="F:DNA-directed DNA polymerase activity"/>
    <property type="evidence" value="ECO:0007669"/>
    <property type="project" value="TreeGrafter"/>
</dbReference>
<dbReference type="Gene3D" id="3.30.70.270">
    <property type="match status" value="1"/>
</dbReference>
<proteinExistence type="predicted"/>
<protein>
    <submittedName>
        <fullName evidence="5">UmuC domain-containing protein</fullName>
    </submittedName>
</protein>
<dbReference type="GO" id="GO:0006281">
    <property type="term" value="P:DNA repair"/>
    <property type="evidence" value="ECO:0007669"/>
    <property type="project" value="InterPro"/>
</dbReference>
<organism evidence="5">
    <name type="scientific">Schistocephalus solidus</name>
    <name type="common">Tapeworm</name>
    <dbReference type="NCBI Taxonomy" id="70667"/>
    <lineage>
        <taxon>Eukaryota</taxon>
        <taxon>Metazoa</taxon>
        <taxon>Spiralia</taxon>
        <taxon>Lophotrochozoa</taxon>
        <taxon>Platyhelminthes</taxon>
        <taxon>Cestoda</taxon>
        <taxon>Eucestoda</taxon>
        <taxon>Diphyllobothriidea</taxon>
        <taxon>Diphyllobothriidae</taxon>
        <taxon>Schistocephalus</taxon>
    </lineage>
</organism>
<dbReference type="EMBL" id="UYSU01034640">
    <property type="protein sequence ID" value="VDL94802.1"/>
    <property type="molecule type" value="Genomic_DNA"/>
</dbReference>
<keyword evidence="4" id="KW-1185">Reference proteome</keyword>
<dbReference type="PROSITE" id="PS50173">
    <property type="entry name" value="UMUC"/>
    <property type="match status" value="1"/>
</dbReference>
<dbReference type="GO" id="GO:0005634">
    <property type="term" value="C:nucleus"/>
    <property type="evidence" value="ECO:0007669"/>
    <property type="project" value="TreeGrafter"/>
</dbReference>
<dbReference type="PANTHER" id="PTHR11076:SF33">
    <property type="entry name" value="DNA POLYMERASE KAPPA"/>
    <property type="match status" value="1"/>
</dbReference>
<dbReference type="Pfam" id="PF00817">
    <property type="entry name" value="IMS"/>
    <property type="match status" value="1"/>
</dbReference>